<dbReference type="Proteomes" id="UP000626109">
    <property type="component" value="Unassembled WGS sequence"/>
</dbReference>
<feature type="region of interest" description="Disordered" evidence="1">
    <location>
        <begin position="173"/>
        <end position="196"/>
    </location>
</feature>
<protein>
    <submittedName>
        <fullName evidence="2">Uncharacterized protein</fullName>
    </submittedName>
</protein>
<evidence type="ECO:0000313" key="3">
    <source>
        <dbReference type="Proteomes" id="UP000626109"/>
    </source>
</evidence>
<comment type="caution">
    <text evidence="2">The sequence shown here is derived from an EMBL/GenBank/DDBJ whole genome shotgun (WGS) entry which is preliminary data.</text>
</comment>
<evidence type="ECO:0000256" key="1">
    <source>
        <dbReference type="SAM" id="MobiDB-lite"/>
    </source>
</evidence>
<sequence length="238" mass="24493">RPKKLDIVESEFRPRARAARKVLDCMPPVPNASTDLAACVQRLRQHVQNSHLPDALVEDLSGLLKALGLSPLTPTPTDAVRSGGTGESGDSGGTATPRSPAPAPPVAGFYPAATSGNNAASRRGAELSEPPRRRRPSKPSMGADAAVNTNNVINPLTLPPAPTFDGVGPGWGGASPPASPAQHEQLKARSGLPSTSVPTRLPAVAVDGALVPGGLPGQVHMEYPVDDDARSLLSEESV</sequence>
<gene>
    <name evidence="2" type="ORF">PGLA2088_LOCUS22596</name>
</gene>
<dbReference type="EMBL" id="CAJNNW010025994">
    <property type="protein sequence ID" value="CAE8681774.1"/>
    <property type="molecule type" value="Genomic_DNA"/>
</dbReference>
<accession>A0A813JNH8</accession>
<dbReference type="AlphaFoldDB" id="A0A813JNH8"/>
<feature type="compositionally biased region" description="Gly residues" evidence="1">
    <location>
        <begin position="83"/>
        <end position="92"/>
    </location>
</feature>
<name>A0A813JNH8_POLGL</name>
<reference evidence="2" key="1">
    <citation type="submission" date="2021-02" db="EMBL/GenBank/DDBJ databases">
        <authorList>
            <person name="Dougan E. K."/>
            <person name="Rhodes N."/>
            <person name="Thang M."/>
            <person name="Chan C."/>
        </authorList>
    </citation>
    <scope>NUCLEOTIDE SEQUENCE</scope>
</reference>
<proteinExistence type="predicted"/>
<feature type="region of interest" description="Disordered" evidence="1">
    <location>
        <begin position="69"/>
        <end position="145"/>
    </location>
</feature>
<feature type="non-terminal residue" evidence="2">
    <location>
        <position position="1"/>
    </location>
</feature>
<evidence type="ECO:0000313" key="2">
    <source>
        <dbReference type="EMBL" id="CAE8681774.1"/>
    </source>
</evidence>
<organism evidence="2 3">
    <name type="scientific">Polarella glacialis</name>
    <name type="common">Dinoflagellate</name>
    <dbReference type="NCBI Taxonomy" id="89957"/>
    <lineage>
        <taxon>Eukaryota</taxon>
        <taxon>Sar</taxon>
        <taxon>Alveolata</taxon>
        <taxon>Dinophyceae</taxon>
        <taxon>Suessiales</taxon>
        <taxon>Suessiaceae</taxon>
        <taxon>Polarella</taxon>
    </lineage>
</organism>